<feature type="transmembrane region" description="Helical" evidence="5">
    <location>
        <begin position="27"/>
        <end position="47"/>
    </location>
</feature>
<accession>A0ABY4SRV5</accession>
<dbReference type="EMBL" id="CP097649">
    <property type="protein sequence ID" value="URI16596.1"/>
    <property type="molecule type" value="Genomic_DNA"/>
</dbReference>
<evidence type="ECO:0000256" key="4">
    <source>
        <dbReference type="ARBA" id="ARBA00023136"/>
    </source>
</evidence>
<evidence type="ECO:0000256" key="2">
    <source>
        <dbReference type="ARBA" id="ARBA00022692"/>
    </source>
</evidence>
<gene>
    <name evidence="7" type="ORF">M8231_06375</name>
</gene>
<dbReference type="Gene3D" id="3.30.1150.10">
    <property type="match status" value="1"/>
</dbReference>
<evidence type="ECO:0000259" key="6">
    <source>
        <dbReference type="PROSITE" id="PS52015"/>
    </source>
</evidence>
<protein>
    <submittedName>
        <fullName evidence="7">Energy transducer TonB</fullName>
    </submittedName>
</protein>
<comment type="subcellular location">
    <subcellularLocation>
        <location evidence="1">Membrane</location>
        <topology evidence="1">Single-pass membrane protein</topology>
    </subcellularLocation>
</comment>
<keyword evidence="8" id="KW-1185">Reference proteome</keyword>
<keyword evidence="2 5" id="KW-0812">Transmembrane</keyword>
<dbReference type="InterPro" id="IPR006260">
    <property type="entry name" value="TonB/TolA_C"/>
</dbReference>
<evidence type="ECO:0000256" key="5">
    <source>
        <dbReference type="SAM" id="Phobius"/>
    </source>
</evidence>
<dbReference type="RefSeq" id="WP_249750725.1">
    <property type="nucleotide sequence ID" value="NZ_CP097298.1"/>
</dbReference>
<reference evidence="7" key="1">
    <citation type="submission" date="2022-05" db="EMBL/GenBank/DDBJ databases">
        <title>Brevundimonas albigilva TT17 genome sequence.</title>
        <authorList>
            <person name="Lee K."/>
            <person name="Son H."/>
        </authorList>
    </citation>
    <scope>NUCLEOTIDE SEQUENCE</scope>
    <source>
        <strain evidence="7">TT17</strain>
    </source>
</reference>
<dbReference type="Proteomes" id="UP001055429">
    <property type="component" value="Chromosome"/>
</dbReference>
<evidence type="ECO:0000256" key="1">
    <source>
        <dbReference type="ARBA" id="ARBA00004167"/>
    </source>
</evidence>
<dbReference type="InterPro" id="IPR037682">
    <property type="entry name" value="TonB_C"/>
</dbReference>
<evidence type="ECO:0000313" key="7">
    <source>
        <dbReference type="EMBL" id="URI16596.1"/>
    </source>
</evidence>
<dbReference type="Pfam" id="PF03544">
    <property type="entry name" value="TonB_C"/>
    <property type="match status" value="1"/>
</dbReference>
<keyword evidence="3 5" id="KW-1133">Transmembrane helix</keyword>
<proteinExistence type="predicted"/>
<sequence length="247" mass="25275">MMIRAAGGPGLISPIDFGEQRKPLPGWMWGAIGVSVALHVGVAIALYNQRFEIAAPPIQTTPPTTTITLAPPPRPVLPPQVESPTPPAPPTPVHRPLAIAPTDLVSPFVPPETPVATGAPSQAVIVSSAVNGVEGGAGAATTQPPRAPSVINDPTWAARPSAAQMARAYPQRAIERGVSGAASLSCVVRVDGGLTGCRVAGETPGGLGFGRAALGLSRDFRMNPRTVDGRPVDGATVNFTVRFAMGD</sequence>
<name>A0ABY4SRV5_9CAUL</name>
<evidence type="ECO:0000313" key="8">
    <source>
        <dbReference type="Proteomes" id="UP001055429"/>
    </source>
</evidence>
<dbReference type="PROSITE" id="PS52015">
    <property type="entry name" value="TONB_CTD"/>
    <property type="match status" value="1"/>
</dbReference>
<evidence type="ECO:0000256" key="3">
    <source>
        <dbReference type="ARBA" id="ARBA00022989"/>
    </source>
</evidence>
<feature type="domain" description="TonB C-terminal" evidence="6">
    <location>
        <begin position="154"/>
        <end position="247"/>
    </location>
</feature>
<dbReference type="SUPFAM" id="SSF74653">
    <property type="entry name" value="TolA/TonB C-terminal domain"/>
    <property type="match status" value="1"/>
</dbReference>
<organism evidence="7 8">
    <name type="scientific">Brevundimonas albigilva</name>
    <dbReference type="NCBI Taxonomy" id="1312364"/>
    <lineage>
        <taxon>Bacteria</taxon>
        <taxon>Pseudomonadati</taxon>
        <taxon>Pseudomonadota</taxon>
        <taxon>Alphaproteobacteria</taxon>
        <taxon>Caulobacterales</taxon>
        <taxon>Caulobacteraceae</taxon>
        <taxon>Brevundimonas</taxon>
    </lineage>
</organism>
<dbReference type="NCBIfam" id="TIGR01352">
    <property type="entry name" value="tonB_Cterm"/>
    <property type="match status" value="1"/>
</dbReference>
<keyword evidence="4 5" id="KW-0472">Membrane</keyword>